<sequence>MCGRVCVGFCYSSTMYGSYGFNDSVCACIALLVHQKYIQLNRTTSSLRIPPREAILPPHSNRGCPHNNLSPEPRLLPPCCEWLTGLHDLDKFCSSHTRMHNGRHFRGSSPRRYIHRGMSVSFCKRKYAGIETSVARLGLVRTYLLRDCR</sequence>
<protein>
    <submittedName>
        <fullName evidence="1">Uncharacterized protein</fullName>
    </submittedName>
</protein>
<proteinExistence type="predicted"/>
<evidence type="ECO:0000313" key="1">
    <source>
        <dbReference type="EMBL" id="OJI85432.1"/>
    </source>
</evidence>
<dbReference type="AlphaFoldDB" id="A0A1L9N8E1"/>
<dbReference type="VEuPathDB" id="FungiDB:ASPTUDRAFT_577883"/>
<accession>A0A1L9N8E1</accession>
<name>A0A1L9N8E1_ASPTC</name>
<evidence type="ECO:0000313" key="2">
    <source>
        <dbReference type="Proteomes" id="UP000184304"/>
    </source>
</evidence>
<keyword evidence="2" id="KW-1185">Reference proteome</keyword>
<gene>
    <name evidence="1" type="ORF">ASPTUDRAFT_577883</name>
</gene>
<dbReference type="EMBL" id="KV878198">
    <property type="protein sequence ID" value="OJI85432.1"/>
    <property type="molecule type" value="Genomic_DNA"/>
</dbReference>
<dbReference type="Proteomes" id="UP000184304">
    <property type="component" value="Unassembled WGS sequence"/>
</dbReference>
<organism evidence="1 2">
    <name type="scientific">Aspergillus tubingensis (strain CBS 134.48)</name>
    <dbReference type="NCBI Taxonomy" id="767770"/>
    <lineage>
        <taxon>Eukaryota</taxon>
        <taxon>Fungi</taxon>
        <taxon>Dikarya</taxon>
        <taxon>Ascomycota</taxon>
        <taxon>Pezizomycotina</taxon>
        <taxon>Eurotiomycetes</taxon>
        <taxon>Eurotiomycetidae</taxon>
        <taxon>Eurotiales</taxon>
        <taxon>Aspergillaceae</taxon>
        <taxon>Aspergillus</taxon>
        <taxon>Aspergillus subgen. Circumdati</taxon>
    </lineage>
</organism>
<reference evidence="2" key="1">
    <citation type="journal article" date="2017" name="Genome Biol.">
        <title>Comparative genomics reveals high biological diversity and specific adaptations in the industrially and medically important fungal genus Aspergillus.</title>
        <authorList>
            <person name="de Vries R.P."/>
            <person name="Riley R."/>
            <person name="Wiebenga A."/>
            <person name="Aguilar-Osorio G."/>
            <person name="Amillis S."/>
            <person name="Uchima C.A."/>
            <person name="Anderluh G."/>
            <person name="Asadollahi M."/>
            <person name="Askin M."/>
            <person name="Barry K."/>
            <person name="Battaglia E."/>
            <person name="Bayram O."/>
            <person name="Benocci T."/>
            <person name="Braus-Stromeyer S.A."/>
            <person name="Caldana C."/>
            <person name="Canovas D."/>
            <person name="Cerqueira G.C."/>
            <person name="Chen F."/>
            <person name="Chen W."/>
            <person name="Choi C."/>
            <person name="Clum A."/>
            <person name="Dos Santos R.A."/>
            <person name="Damasio A.R."/>
            <person name="Diallinas G."/>
            <person name="Emri T."/>
            <person name="Fekete E."/>
            <person name="Flipphi M."/>
            <person name="Freyberg S."/>
            <person name="Gallo A."/>
            <person name="Gournas C."/>
            <person name="Habgood R."/>
            <person name="Hainaut M."/>
            <person name="Harispe M.L."/>
            <person name="Henrissat B."/>
            <person name="Hilden K.S."/>
            <person name="Hope R."/>
            <person name="Hossain A."/>
            <person name="Karabika E."/>
            <person name="Karaffa L."/>
            <person name="Karanyi Z."/>
            <person name="Krasevec N."/>
            <person name="Kuo A."/>
            <person name="Kusch H."/>
            <person name="LaButti K."/>
            <person name="Lagendijk E.L."/>
            <person name="Lapidus A."/>
            <person name="Levasseur A."/>
            <person name="Lindquist E."/>
            <person name="Lipzen A."/>
            <person name="Logrieco A.F."/>
            <person name="MacCabe A."/>
            <person name="Maekelae M.R."/>
            <person name="Malavazi I."/>
            <person name="Melin P."/>
            <person name="Meyer V."/>
            <person name="Mielnichuk N."/>
            <person name="Miskei M."/>
            <person name="Molnar A.P."/>
            <person name="Mule G."/>
            <person name="Ngan C.Y."/>
            <person name="Orejas M."/>
            <person name="Orosz E."/>
            <person name="Ouedraogo J.P."/>
            <person name="Overkamp K.M."/>
            <person name="Park H.-S."/>
            <person name="Perrone G."/>
            <person name="Piumi F."/>
            <person name="Punt P.J."/>
            <person name="Ram A.F."/>
            <person name="Ramon A."/>
            <person name="Rauscher S."/>
            <person name="Record E."/>
            <person name="Riano-Pachon D.M."/>
            <person name="Robert V."/>
            <person name="Roehrig J."/>
            <person name="Ruller R."/>
            <person name="Salamov A."/>
            <person name="Salih N.S."/>
            <person name="Samson R.A."/>
            <person name="Sandor E."/>
            <person name="Sanguinetti M."/>
            <person name="Schuetze T."/>
            <person name="Sepcic K."/>
            <person name="Shelest E."/>
            <person name="Sherlock G."/>
            <person name="Sophianopoulou V."/>
            <person name="Squina F.M."/>
            <person name="Sun H."/>
            <person name="Susca A."/>
            <person name="Todd R.B."/>
            <person name="Tsang A."/>
            <person name="Unkles S.E."/>
            <person name="van de Wiele N."/>
            <person name="van Rossen-Uffink D."/>
            <person name="Oliveira J.V."/>
            <person name="Vesth T.C."/>
            <person name="Visser J."/>
            <person name="Yu J.-H."/>
            <person name="Zhou M."/>
            <person name="Andersen M.R."/>
            <person name="Archer D.B."/>
            <person name="Baker S.E."/>
            <person name="Benoit I."/>
            <person name="Brakhage A.A."/>
            <person name="Braus G.H."/>
            <person name="Fischer R."/>
            <person name="Frisvad J.C."/>
            <person name="Goldman G.H."/>
            <person name="Houbraken J."/>
            <person name="Oakley B."/>
            <person name="Pocsi I."/>
            <person name="Scazzocchio C."/>
            <person name="Seiboth B."/>
            <person name="vanKuyk P.A."/>
            <person name="Wortman J."/>
            <person name="Dyer P.S."/>
            <person name="Grigoriev I.V."/>
        </authorList>
    </citation>
    <scope>NUCLEOTIDE SEQUENCE [LARGE SCALE GENOMIC DNA]</scope>
    <source>
        <strain evidence="2">CBS 134.48</strain>
    </source>
</reference>